<comment type="subcellular location">
    <subcellularLocation>
        <location evidence="1 8">Periplasm</location>
    </subcellularLocation>
</comment>
<name>A0A423Y4J0_9ENTR</name>
<feature type="signal peptide" evidence="9">
    <location>
        <begin position="1"/>
        <end position="19"/>
    </location>
</feature>
<protein>
    <submittedName>
        <fullName evidence="12">Fimbrial assembly protein</fullName>
    </submittedName>
</protein>
<dbReference type="RefSeq" id="WP_123947706.1">
    <property type="nucleotide sequence ID" value="NZ_PQJL01000001.1"/>
</dbReference>
<dbReference type="InterPro" id="IPR013783">
    <property type="entry name" value="Ig-like_fold"/>
</dbReference>
<dbReference type="SUPFAM" id="SSF49354">
    <property type="entry name" value="PapD-like"/>
    <property type="match status" value="1"/>
</dbReference>
<evidence type="ECO:0000256" key="2">
    <source>
        <dbReference type="ARBA" id="ARBA00007399"/>
    </source>
</evidence>
<feature type="chain" id="PRO_5019128279" evidence="9">
    <location>
        <begin position="20"/>
        <end position="225"/>
    </location>
</feature>
<dbReference type="AlphaFoldDB" id="A0A423Y4J0"/>
<dbReference type="InterPro" id="IPR016147">
    <property type="entry name" value="Pili_assmbl_chaperone_N"/>
</dbReference>
<comment type="similarity">
    <text evidence="2 8">Belongs to the periplasmic pilus chaperone family.</text>
</comment>
<evidence type="ECO:0000313" key="12">
    <source>
        <dbReference type="EMBL" id="ROW64814.1"/>
    </source>
</evidence>
<dbReference type="InterPro" id="IPR008962">
    <property type="entry name" value="PapD-like_sf"/>
</dbReference>
<evidence type="ECO:0000256" key="9">
    <source>
        <dbReference type="SAM" id="SignalP"/>
    </source>
</evidence>
<reference evidence="12 13" key="1">
    <citation type="journal article" date="2018" name="Front. Microbiol.">
        <title>An Investigation of an Acute Gastroenteritis Outbreak: Cronobacter sakazakii, a Potential Cause of Food-Borne Illness.</title>
        <authorList>
            <person name="Yong W."/>
            <person name="Guo B."/>
            <person name="Shi X."/>
            <person name="Cheng T."/>
            <person name="Chen M."/>
            <person name="Jiang X."/>
            <person name="Ye Y."/>
            <person name="Wang J."/>
            <person name="Xie G."/>
            <person name="Ding J."/>
        </authorList>
    </citation>
    <scope>NUCLEOTIDE SEQUENCE [LARGE SCALE GENOMIC DNA]</scope>
    <source>
        <strain evidence="12 13">S1</strain>
    </source>
</reference>
<dbReference type="PRINTS" id="PR00969">
    <property type="entry name" value="CHAPERONPILI"/>
</dbReference>
<evidence type="ECO:0000256" key="5">
    <source>
        <dbReference type="ARBA" id="ARBA00022764"/>
    </source>
</evidence>
<dbReference type="PANTHER" id="PTHR30251:SF9">
    <property type="entry name" value="CHAPERONE PROTEIN CAF1M"/>
    <property type="match status" value="1"/>
</dbReference>
<evidence type="ECO:0000313" key="13">
    <source>
        <dbReference type="Proteomes" id="UP000285793"/>
    </source>
</evidence>
<dbReference type="InterPro" id="IPR036316">
    <property type="entry name" value="Pili_assmbl_chap_C_dom_sf"/>
</dbReference>
<evidence type="ECO:0000256" key="7">
    <source>
        <dbReference type="ARBA" id="ARBA00023319"/>
    </source>
</evidence>
<dbReference type="Pfam" id="PF00345">
    <property type="entry name" value="PapD_N"/>
    <property type="match status" value="1"/>
</dbReference>
<evidence type="ECO:0000256" key="8">
    <source>
        <dbReference type="RuleBase" id="RU003918"/>
    </source>
</evidence>
<evidence type="ECO:0000256" key="4">
    <source>
        <dbReference type="ARBA" id="ARBA00022729"/>
    </source>
</evidence>
<dbReference type="Gene3D" id="2.60.40.10">
    <property type="entry name" value="Immunoglobulins"/>
    <property type="match status" value="2"/>
</dbReference>
<keyword evidence="7" id="KW-0393">Immunoglobulin domain</keyword>
<dbReference type="GO" id="GO:0030288">
    <property type="term" value="C:outer membrane-bounded periplasmic space"/>
    <property type="evidence" value="ECO:0007669"/>
    <property type="project" value="InterPro"/>
</dbReference>
<dbReference type="InterPro" id="IPR001829">
    <property type="entry name" value="Pili_assmbl_chaperone_bac"/>
</dbReference>
<dbReference type="Proteomes" id="UP000285793">
    <property type="component" value="Unassembled WGS sequence"/>
</dbReference>
<evidence type="ECO:0000256" key="1">
    <source>
        <dbReference type="ARBA" id="ARBA00004418"/>
    </source>
</evidence>
<keyword evidence="4 9" id="KW-0732">Signal</keyword>
<evidence type="ECO:0000256" key="3">
    <source>
        <dbReference type="ARBA" id="ARBA00022558"/>
    </source>
</evidence>
<dbReference type="InterPro" id="IPR018046">
    <property type="entry name" value="Pili_assmbl_chaperone_CS"/>
</dbReference>
<dbReference type="FunFam" id="2.60.40.10:FF:000458">
    <property type="entry name" value="Molecular chaperone FimC"/>
    <property type="match status" value="1"/>
</dbReference>
<accession>A0A423Y4J0</accession>
<dbReference type="SUPFAM" id="SSF49584">
    <property type="entry name" value="Periplasmic chaperone C-domain"/>
    <property type="match status" value="1"/>
</dbReference>
<sequence>MKPVIIALLGVLSVGAAQASVVVGGTRVVFDGQQKAASLSVQNKDKTADLVQSWISPVDATSGAKDTMIITPPLFRLDAGEKASVRIVCSGKPLPEDRESMFWLNVKGIPAMDNAPAKNELQIAINSRIKLIYRPVSLHGSVPESATDKLSWSTEGNMLKVNNPTPFYMNFSTVMVNNTPVKDVTFVAPFSSTTFAMPKAQNHADVKWHIINDFGMAGSEHNAHF</sequence>
<evidence type="ECO:0000256" key="6">
    <source>
        <dbReference type="ARBA" id="ARBA00023186"/>
    </source>
</evidence>
<feature type="domain" description="Pili assembly chaperone C-terminal" evidence="11">
    <location>
        <begin position="161"/>
        <end position="215"/>
    </location>
</feature>
<dbReference type="GO" id="GO:0071555">
    <property type="term" value="P:cell wall organization"/>
    <property type="evidence" value="ECO:0007669"/>
    <property type="project" value="InterPro"/>
</dbReference>
<proteinExistence type="inferred from homology"/>
<dbReference type="InterPro" id="IPR050643">
    <property type="entry name" value="Periplasmic_pilus_chap"/>
</dbReference>
<gene>
    <name evidence="12" type="ORF">C3E80_01165</name>
</gene>
<dbReference type="Pfam" id="PF02753">
    <property type="entry name" value="PapD_C"/>
    <property type="match status" value="1"/>
</dbReference>
<feature type="domain" description="Pili assembly chaperone N-terminal" evidence="10">
    <location>
        <begin position="20"/>
        <end position="138"/>
    </location>
</feature>
<dbReference type="EMBL" id="PQJL01000001">
    <property type="protein sequence ID" value="ROW64814.1"/>
    <property type="molecule type" value="Genomic_DNA"/>
</dbReference>
<dbReference type="NCBIfam" id="NF011823">
    <property type="entry name" value="PRK15295.1"/>
    <property type="match status" value="1"/>
</dbReference>
<keyword evidence="3" id="KW-1029">Fimbrium biogenesis</keyword>
<keyword evidence="6 8" id="KW-0143">Chaperone</keyword>
<comment type="caution">
    <text evidence="12">The sequence shown here is derived from an EMBL/GenBank/DDBJ whole genome shotgun (WGS) entry which is preliminary data.</text>
</comment>
<dbReference type="PANTHER" id="PTHR30251">
    <property type="entry name" value="PILUS ASSEMBLY CHAPERONE"/>
    <property type="match status" value="1"/>
</dbReference>
<dbReference type="InterPro" id="IPR016148">
    <property type="entry name" value="Pili_assmbl_chaperone_C"/>
</dbReference>
<keyword evidence="5" id="KW-0574">Periplasm</keyword>
<evidence type="ECO:0000259" key="10">
    <source>
        <dbReference type="Pfam" id="PF00345"/>
    </source>
</evidence>
<organism evidence="12 13">
    <name type="scientific">Cronobacter malonaticus</name>
    <dbReference type="NCBI Taxonomy" id="413503"/>
    <lineage>
        <taxon>Bacteria</taxon>
        <taxon>Pseudomonadati</taxon>
        <taxon>Pseudomonadota</taxon>
        <taxon>Gammaproteobacteria</taxon>
        <taxon>Enterobacterales</taxon>
        <taxon>Enterobacteriaceae</taxon>
        <taxon>Cronobacter</taxon>
    </lineage>
</organism>
<evidence type="ECO:0000259" key="11">
    <source>
        <dbReference type="Pfam" id="PF02753"/>
    </source>
</evidence>
<dbReference type="PROSITE" id="PS00635">
    <property type="entry name" value="PILI_CHAPERONE"/>
    <property type="match status" value="1"/>
</dbReference>